<dbReference type="GO" id="GO:0006793">
    <property type="term" value="P:phosphorus metabolic process"/>
    <property type="evidence" value="ECO:0007669"/>
    <property type="project" value="UniProtKB-ARBA"/>
</dbReference>
<feature type="domain" description="PLD phosphodiesterase" evidence="2">
    <location>
        <begin position="470"/>
        <end position="497"/>
    </location>
</feature>
<dbReference type="InterPro" id="IPR025202">
    <property type="entry name" value="PLD-like_dom"/>
</dbReference>
<dbReference type="Proteomes" id="UP000010474">
    <property type="component" value="Plasmid pANACY.01"/>
</dbReference>
<gene>
    <name evidence="3" type="ordered locus">Anacy_5645</name>
</gene>
<dbReference type="GO" id="GO:0003824">
    <property type="term" value="F:catalytic activity"/>
    <property type="evidence" value="ECO:0007669"/>
    <property type="project" value="InterPro"/>
</dbReference>
<dbReference type="InterPro" id="IPR001736">
    <property type="entry name" value="PLipase_D/transphosphatidylase"/>
</dbReference>
<keyword evidence="3" id="KW-0614">Plasmid</keyword>
<dbReference type="SUPFAM" id="SSF56024">
    <property type="entry name" value="Phospholipase D/nuclease"/>
    <property type="match status" value="1"/>
</dbReference>
<protein>
    <recommendedName>
        <fullName evidence="2">PLD phosphodiesterase domain-containing protein</fullName>
    </recommendedName>
</protein>
<dbReference type="Gene3D" id="3.30.870.10">
    <property type="entry name" value="Endonuclease Chain A"/>
    <property type="match status" value="1"/>
</dbReference>
<dbReference type="AlphaFoldDB" id="K9ZNY3"/>
<sequence>MILDELDTQNTNDTDEIARRYDNRPGFELVSVVEVGLPVTKINLTALTLVRKPIPPIEEFILKAINIGLSSLEEISYFLGLEELIIKDSIINLRQAENIDLIASLGSSIQEWKLTKKGKTTLEEARIITPEERGYQINFDKMLWKPRRYGSWEDNKSLLRHKNLKNNNIVEIPYYPARTPELADLNLKDVEKIIQEKENEKDGRRKKEEERDFKRDFIGLKKIERRDNFFQPALALVYKQKQGNDWQITFAIDGRISEVHESAFTRSKGPKKDRIIKELKESFSTQIRYAKILAKEKFGDEFLTLAIEYEKQIDSVREEINNRSNIIQTDIDSTRQTLEKVNDDEQKVALEEKLNNALEEIKQLQEQLEQLISSTPIRFIKTYDHRPLFEEALKNSQKRLLIISPWIRATATNQWLVNQLEKLVRRGVKVFIGYGYGDKDEKDRRDYDIKAEEAIQKLAKRYPDNVVFKRLGDTHCKILISDQRFAIVGSFNWLSFKGDPNRTFRDERSTLVSDPNKIDELFNDEITRLI</sequence>
<dbReference type="OrthoDB" id="436599at2"/>
<evidence type="ECO:0000259" key="2">
    <source>
        <dbReference type="PROSITE" id="PS50035"/>
    </source>
</evidence>
<dbReference type="KEGG" id="acy:Anacy_5645"/>
<feature type="coiled-coil region" evidence="1">
    <location>
        <begin position="340"/>
        <end position="374"/>
    </location>
</feature>
<keyword evidence="1" id="KW-0175">Coiled coil</keyword>
<evidence type="ECO:0000313" key="3">
    <source>
        <dbReference type="EMBL" id="AFZ60953.1"/>
    </source>
</evidence>
<accession>K9ZNY3</accession>
<organism evidence="3 4">
    <name type="scientific">Anabaena cylindrica (strain ATCC 27899 / PCC 7122)</name>
    <dbReference type="NCBI Taxonomy" id="272123"/>
    <lineage>
        <taxon>Bacteria</taxon>
        <taxon>Bacillati</taxon>
        <taxon>Cyanobacteriota</taxon>
        <taxon>Cyanophyceae</taxon>
        <taxon>Nostocales</taxon>
        <taxon>Nostocaceae</taxon>
        <taxon>Anabaena</taxon>
    </lineage>
</organism>
<dbReference type="PATRIC" id="fig|272123.3.peg.6103"/>
<reference evidence="4" key="1">
    <citation type="journal article" date="2013" name="Proc. Natl. Acad. Sci. U.S.A.">
        <title>Improving the coverage of the cyanobacterial phylum using diversity-driven genome sequencing.</title>
        <authorList>
            <person name="Shih P.M."/>
            <person name="Wu D."/>
            <person name="Latifi A."/>
            <person name="Axen S.D."/>
            <person name="Fewer D.P."/>
            <person name="Talla E."/>
            <person name="Calteau A."/>
            <person name="Cai F."/>
            <person name="Tandeau de Marsac N."/>
            <person name="Rippka R."/>
            <person name="Herdman M."/>
            <person name="Sivonen K."/>
            <person name="Coursin T."/>
            <person name="Laurent T."/>
            <person name="Goodwin L."/>
            <person name="Nolan M."/>
            <person name="Davenport K.W."/>
            <person name="Han C.S."/>
            <person name="Rubin E.M."/>
            <person name="Eisen J.A."/>
            <person name="Woyke T."/>
            <person name="Gugger M."/>
            <person name="Kerfeld C.A."/>
        </authorList>
    </citation>
    <scope>NUCLEOTIDE SEQUENCE [LARGE SCALE GENOMIC DNA]</scope>
    <source>
        <strain evidence="4">ATCC 27899 / PCC 7122</strain>
    </source>
</reference>
<dbReference type="RefSeq" id="WP_015217565.1">
    <property type="nucleotide sequence ID" value="NC_019772.1"/>
</dbReference>
<name>K9ZNY3_ANACC</name>
<proteinExistence type="predicted"/>
<dbReference type="Pfam" id="PF13091">
    <property type="entry name" value="PLDc_2"/>
    <property type="match status" value="1"/>
</dbReference>
<dbReference type="HOGENOM" id="CLU_574557_0_0_3"/>
<evidence type="ECO:0000313" key="4">
    <source>
        <dbReference type="Proteomes" id="UP000010474"/>
    </source>
</evidence>
<keyword evidence="4" id="KW-1185">Reference proteome</keyword>
<dbReference type="EMBL" id="CP003660">
    <property type="protein sequence ID" value="AFZ60953.1"/>
    <property type="molecule type" value="Genomic_DNA"/>
</dbReference>
<evidence type="ECO:0000256" key="1">
    <source>
        <dbReference type="SAM" id="Coils"/>
    </source>
</evidence>
<geneLocation type="plasmid" evidence="3 4">
    <name>pANACY.01</name>
</geneLocation>
<dbReference type="PROSITE" id="PS50035">
    <property type="entry name" value="PLD"/>
    <property type="match status" value="1"/>
</dbReference>